<keyword evidence="1" id="KW-0472">Membrane</keyword>
<comment type="caution">
    <text evidence="3">The sequence shown here is derived from an EMBL/GenBank/DDBJ whole genome shotgun (WGS) entry which is preliminary data.</text>
</comment>
<gene>
    <name evidence="3" type="ORF">GIS00_04950</name>
</gene>
<dbReference type="Proteomes" id="UP000460221">
    <property type="component" value="Unassembled WGS sequence"/>
</dbReference>
<sequence length="191" mass="19278">MRCAAGGSLAAAGRRLRRLRAGDGDPARRALDAVRDRQHRDRSAHLACRRAAGGPVSGRGPVGDRGSVAPLVIGMALVLLVLGYAVTAAGSAFLQRQQLQALCDGAAAAAGDTVRPSETGGPGPRPATAAAAAALRYLSTRDADVRVQVSVSAGAATVQCARLAPVVFGELFGSPQVEVGVTAVGRPAVRP</sequence>
<dbReference type="AlphaFoldDB" id="A0A7K1FGV2"/>
<proteinExistence type="predicted"/>
<reference evidence="3 4" key="1">
    <citation type="submission" date="2019-11" db="EMBL/GenBank/DDBJ databases">
        <authorList>
            <person name="Jiang L.-Q."/>
        </authorList>
    </citation>
    <scope>NUCLEOTIDE SEQUENCE [LARGE SCALE GENOMIC DNA]</scope>
    <source>
        <strain evidence="3 4">YIM 132087</strain>
    </source>
</reference>
<name>A0A7K1FGV2_9ACTN</name>
<dbReference type="EMBL" id="WLYK01000001">
    <property type="protein sequence ID" value="MTD13296.1"/>
    <property type="molecule type" value="Genomic_DNA"/>
</dbReference>
<keyword evidence="1" id="KW-1133">Transmembrane helix</keyword>
<evidence type="ECO:0000259" key="2">
    <source>
        <dbReference type="Pfam" id="PF13400"/>
    </source>
</evidence>
<evidence type="ECO:0000256" key="1">
    <source>
        <dbReference type="SAM" id="Phobius"/>
    </source>
</evidence>
<feature type="domain" description="Putative Flp pilus-assembly TadG-like N-terminal" evidence="2">
    <location>
        <begin position="66"/>
        <end position="111"/>
    </location>
</feature>
<protein>
    <recommendedName>
        <fullName evidence="2">Putative Flp pilus-assembly TadG-like N-terminal domain-containing protein</fullName>
    </recommendedName>
</protein>
<organism evidence="3 4">
    <name type="scientific">Nakamurella alba</name>
    <dbReference type="NCBI Taxonomy" id="2665158"/>
    <lineage>
        <taxon>Bacteria</taxon>
        <taxon>Bacillati</taxon>
        <taxon>Actinomycetota</taxon>
        <taxon>Actinomycetes</taxon>
        <taxon>Nakamurellales</taxon>
        <taxon>Nakamurellaceae</taxon>
        <taxon>Nakamurella</taxon>
    </lineage>
</organism>
<feature type="transmembrane region" description="Helical" evidence="1">
    <location>
        <begin position="71"/>
        <end position="94"/>
    </location>
</feature>
<dbReference type="InterPro" id="IPR028087">
    <property type="entry name" value="Tad_N"/>
</dbReference>
<accession>A0A7K1FGV2</accession>
<evidence type="ECO:0000313" key="4">
    <source>
        <dbReference type="Proteomes" id="UP000460221"/>
    </source>
</evidence>
<evidence type="ECO:0000313" key="3">
    <source>
        <dbReference type="EMBL" id="MTD13296.1"/>
    </source>
</evidence>
<dbReference type="Pfam" id="PF13400">
    <property type="entry name" value="Tad"/>
    <property type="match status" value="1"/>
</dbReference>
<keyword evidence="1" id="KW-0812">Transmembrane</keyword>
<keyword evidence="4" id="KW-1185">Reference proteome</keyword>